<dbReference type="SUPFAM" id="SSF47336">
    <property type="entry name" value="ACP-like"/>
    <property type="match status" value="1"/>
</dbReference>
<evidence type="ECO:0000313" key="5">
    <source>
        <dbReference type="EMBL" id="MDN5213760.1"/>
    </source>
</evidence>
<comment type="caution">
    <text evidence="5">The sequence shown here is derived from an EMBL/GenBank/DDBJ whole genome shotgun (WGS) entry which is preliminary data.</text>
</comment>
<keyword evidence="6" id="KW-1185">Reference proteome</keyword>
<comment type="cofactor">
    <cofactor evidence="1">
        <name>pantetheine 4'-phosphate</name>
        <dbReference type="ChEBI" id="CHEBI:47942"/>
    </cofactor>
</comment>
<dbReference type="InterPro" id="IPR006162">
    <property type="entry name" value="Ppantetheine_attach_site"/>
</dbReference>
<protein>
    <submittedName>
        <fullName evidence="5">Condensation domain-containing protein</fullName>
    </submittedName>
</protein>
<dbReference type="Gene3D" id="3.30.559.10">
    <property type="entry name" value="Chloramphenicol acetyltransferase-like domain"/>
    <property type="match status" value="1"/>
</dbReference>
<sequence>MSKQELKQRIEKLSPKQKALLALQLKAQHLDASLDNGHDTERLVAYIIDDGNLISDDFRDHLKNLLPDYMIPTAYVQLEEFPRLPNGKIDNQALPSPDEVSNQTAGDYAAPGTEAEKKLAAIWSEVLNFEPVGIHDNYFEIGGDSILSIQIIAKANKAGLKLKPNALFDHQTIAALAQSAETGAEKPGEDKVVTGEIPLLPIQHWFFEEHQQAPHHWNQGLIFTNTSGINTELLATAVRHLTLHHDALRTIFVQDGNRWKASIEEPQNREVFQHINLSALSLAAQEKEIKAKSGQIQGGLNLSEGRLFQGIYFDCGQEQHGKLYLFAHHLVVDAVSWGILVEDLKTICEQLQHGVDISLPSKTVSYKDWGLHLLGMADSGQFEKEYEFWHRQTQGVNALPYDLEAKLPVSEEHTATIDFALDQSTTRQLRTDALNTYNTRIDEFLIAVLTEVIVKWSNSHNICLGLERHGREVMNSDIDLSYTVGWCTAYFPLTLDYPANADAGILLKSVKERIRKIPNGGIGYGILRYLCKENGSRMDRQHRPPIIFNYLGNLSPFDAGILGFGKEMPDDTRHQQSERYHMLEINAFIQEEQLKMRWSYSRQLHQPDTIYNLVQAFEKTLQSFIEHCSVPNSGGFTPSDFPEAGLSQDDLDNLLGEIDS</sequence>
<dbReference type="InterPro" id="IPR009081">
    <property type="entry name" value="PP-bd_ACP"/>
</dbReference>
<dbReference type="PANTHER" id="PTHR45398">
    <property type="match status" value="1"/>
</dbReference>
<dbReference type="NCBIfam" id="TIGR01720">
    <property type="entry name" value="NRPS-para261"/>
    <property type="match status" value="1"/>
</dbReference>
<evidence type="ECO:0000259" key="4">
    <source>
        <dbReference type="PROSITE" id="PS50075"/>
    </source>
</evidence>
<dbReference type="SUPFAM" id="SSF56801">
    <property type="entry name" value="Acetyl-CoA synthetase-like"/>
    <property type="match status" value="1"/>
</dbReference>
<dbReference type="Gene3D" id="3.30.559.30">
    <property type="entry name" value="Nonribosomal peptide synthetase, condensation domain"/>
    <property type="match status" value="1"/>
</dbReference>
<dbReference type="RefSeq" id="WP_346759098.1">
    <property type="nucleotide sequence ID" value="NZ_JAUJEB010000003.1"/>
</dbReference>
<gene>
    <name evidence="5" type="ORF">QQ020_16930</name>
</gene>
<dbReference type="PROSITE" id="PS00012">
    <property type="entry name" value="PHOSPHOPANTETHEINE"/>
    <property type="match status" value="1"/>
</dbReference>
<organism evidence="5 6">
    <name type="scientific">Agaribacillus aureus</name>
    <dbReference type="NCBI Taxonomy" id="3051825"/>
    <lineage>
        <taxon>Bacteria</taxon>
        <taxon>Pseudomonadati</taxon>
        <taxon>Bacteroidota</taxon>
        <taxon>Cytophagia</taxon>
        <taxon>Cytophagales</taxon>
        <taxon>Splendidivirgaceae</taxon>
        <taxon>Agaribacillus</taxon>
    </lineage>
</organism>
<evidence type="ECO:0000313" key="6">
    <source>
        <dbReference type="Proteomes" id="UP001172083"/>
    </source>
</evidence>
<reference evidence="5" key="1">
    <citation type="submission" date="2023-06" db="EMBL/GenBank/DDBJ databases">
        <title>Genomic of Agaribacillus aureum.</title>
        <authorList>
            <person name="Wang G."/>
        </authorList>
    </citation>
    <scope>NUCLEOTIDE SEQUENCE</scope>
    <source>
        <strain evidence="5">BMA12</strain>
    </source>
</reference>
<dbReference type="Pfam" id="PF00668">
    <property type="entry name" value="Condensation"/>
    <property type="match status" value="1"/>
</dbReference>
<dbReference type="PANTHER" id="PTHR45398:SF1">
    <property type="entry name" value="ENZYME, PUTATIVE (JCVI)-RELATED"/>
    <property type="match status" value="1"/>
</dbReference>
<dbReference type="Pfam" id="PF00550">
    <property type="entry name" value="PP-binding"/>
    <property type="match status" value="1"/>
</dbReference>
<evidence type="ECO:0000256" key="2">
    <source>
        <dbReference type="ARBA" id="ARBA00022450"/>
    </source>
</evidence>
<dbReference type="InterPro" id="IPR045851">
    <property type="entry name" value="AMP-bd_C_sf"/>
</dbReference>
<dbReference type="InterPro" id="IPR023213">
    <property type="entry name" value="CAT-like_dom_sf"/>
</dbReference>
<dbReference type="InterPro" id="IPR001242">
    <property type="entry name" value="Condensation_dom"/>
</dbReference>
<dbReference type="EMBL" id="JAUJEB010000003">
    <property type="protein sequence ID" value="MDN5213760.1"/>
    <property type="molecule type" value="Genomic_DNA"/>
</dbReference>
<dbReference type="Proteomes" id="UP001172083">
    <property type="component" value="Unassembled WGS sequence"/>
</dbReference>
<dbReference type="Gene3D" id="1.10.1200.10">
    <property type="entry name" value="ACP-like"/>
    <property type="match status" value="1"/>
</dbReference>
<proteinExistence type="predicted"/>
<dbReference type="CDD" id="cd19534">
    <property type="entry name" value="E_NRPS"/>
    <property type="match status" value="1"/>
</dbReference>
<feature type="domain" description="Carrier" evidence="4">
    <location>
        <begin position="110"/>
        <end position="184"/>
    </location>
</feature>
<dbReference type="SUPFAM" id="SSF52777">
    <property type="entry name" value="CoA-dependent acyltransferases"/>
    <property type="match status" value="2"/>
</dbReference>
<accession>A0ABT8L7N4</accession>
<dbReference type="InterPro" id="IPR036736">
    <property type="entry name" value="ACP-like_sf"/>
</dbReference>
<keyword evidence="2" id="KW-0596">Phosphopantetheine</keyword>
<evidence type="ECO:0000256" key="1">
    <source>
        <dbReference type="ARBA" id="ARBA00001957"/>
    </source>
</evidence>
<dbReference type="Gene3D" id="3.30.300.30">
    <property type="match status" value="1"/>
</dbReference>
<dbReference type="PROSITE" id="PS50075">
    <property type="entry name" value="CARRIER"/>
    <property type="match status" value="1"/>
</dbReference>
<keyword evidence="3" id="KW-0597">Phosphoprotein</keyword>
<name>A0ABT8L7N4_9BACT</name>
<evidence type="ECO:0000256" key="3">
    <source>
        <dbReference type="ARBA" id="ARBA00022553"/>
    </source>
</evidence>
<dbReference type="InterPro" id="IPR010060">
    <property type="entry name" value="NRPS_synth"/>
</dbReference>